<sequence>MPIDLTFTGARWLSPHGLRGGPLAISGGLVGAAAGGRPVDVSGKLILPGIVDLHGDGFERHLAPRRGAMTDLAAGLVSAEAELAANGITTAVLAQFYSWEGGLRSPEFARRMLAALARVRPQLDTDLQVQLRLETHMIDDFRTVLGLLAEHDIRYVAFNDHLPHDRLASGRAIPRLTGTALKSGRSPEAHLALMQALHARSAEVPAALDAVCADLRRRDIRYASHDDASAEDRAIWAARGAAISEFPETREAAQAARDRGQPVVLGAPNVVRGASHKGKVSARALVEDGLCTALASDYHYPAPRNAVWQLVDLGQRDLAQAWALISSGPAQVLGLTDRGTLAPGQRADLVVLDATTRRVEATLCAGVFTHLAGETARRLVTA</sequence>
<evidence type="ECO:0000313" key="3">
    <source>
        <dbReference type="Proteomes" id="UP000182932"/>
    </source>
</evidence>
<dbReference type="GeneID" id="80818076"/>
<dbReference type="InterPro" id="IPR011059">
    <property type="entry name" value="Metal-dep_hydrolase_composite"/>
</dbReference>
<dbReference type="InterPro" id="IPR012696">
    <property type="entry name" value="PhnM"/>
</dbReference>
<dbReference type="Proteomes" id="UP000182932">
    <property type="component" value="Unassembled WGS sequence"/>
</dbReference>
<dbReference type="InterPro" id="IPR032466">
    <property type="entry name" value="Metal_Hydrolase"/>
</dbReference>
<dbReference type="EMBL" id="FNYY01000005">
    <property type="protein sequence ID" value="SEJ36198.1"/>
    <property type="molecule type" value="Genomic_DNA"/>
</dbReference>
<protein>
    <submittedName>
        <fullName evidence="2">Alpha-D-ribose 1-methylphosphonate 5-triphosphate diphosphatase</fullName>
    </submittedName>
</protein>
<dbReference type="NCBIfam" id="NF011987">
    <property type="entry name" value="PRK15446.2-3"/>
    <property type="match status" value="1"/>
</dbReference>
<proteinExistence type="predicted"/>
<dbReference type="SUPFAM" id="SSF51338">
    <property type="entry name" value="Composite domain of metallo-dependent hydrolases"/>
    <property type="match status" value="1"/>
</dbReference>
<dbReference type="InterPro" id="IPR051781">
    <property type="entry name" value="Metallo-dep_Hydrolase"/>
</dbReference>
<dbReference type="GO" id="GO:0016810">
    <property type="term" value="F:hydrolase activity, acting on carbon-nitrogen (but not peptide) bonds"/>
    <property type="evidence" value="ECO:0007669"/>
    <property type="project" value="InterPro"/>
</dbReference>
<feature type="domain" description="Amidohydrolase 3" evidence="1">
    <location>
        <begin position="203"/>
        <end position="360"/>
    </location>
</feature>
<dbReference type="SUPFAM" id="SSF51556">
    <property type="entry name" value="Metallo-dependent hydrolases"/>
    <property type="match status" value="1"/>
</dbReference>
<dbReference type="RefSeq" id="WP_244526467.1">
    <property type="nucleotide sequence ID" value="NZ_CBDCHJ010000006.1"/>
</dbReference>
<organism evidence="2 3">
    <name type="scientific">Marinovum algicola</name>
    <dbReference type="NCBI Taxonomy" id="42444"/>
    <lineage>
        <taxon>Bacteria</taxon>
        <taxon>Pseudomonadati</taxon>
        <taxon>Pseudomonadota</taxon>
        <taxon>Alphaproteobacteria</taxon>
        <taxon>Rhodobacterales</taxon>
        <taxon>Roseobacteraceae</taxon>
        <taxon>Marinovum</taxon>
    </lineage>
</organism>
<reference evidence="2 3" key="1">
    <citation type="submission" date="2016-10" db="EMBL/GenBank/DDBJ databases">
        <authorList>
            <person name="Varghese N."/>
            <person name="Submissions S."/>
        </authorList>
    </citation>
    <scope>NUCLEOTIDE SEQUENCE [LARGE SCALE GENOMIC DNA]</scope>
    <source>
        <strain evidence="2 3">FF3</strain>
    </source>
</reference>
<gene>
    <name evidence="2" type="ORF">SAMN04487940_105109</name>
</gene>
<dbReference type="AlphaFoldDB" id="A0A975W9G7"/>
<dbReference type="GO" id="GO:0019700">
    <property type="term" value="P:organic phosphonate catabolic process"/>
    <property type="evidence" value="ECO:0007669"/>
    <property type="project" value="InterPro"/>
</dbReference>
<dbReference type="Gene3D" id="3.20.20.140">
    <property type="entry name" value="Metal-dependent hydrolases"/>
    <property type="match status" value="1"/>
</dbReference>
<dbReference type="Pfam" id="PF07969">
    <property type="entry name" value="Amidohydro_3"/>
    <property type="match status" value="1"/>
</dbReference>
<comment type="caution">
    <text evidence="2">The sequence shown here is derived from an EMBL/GenBank/DDBJ whole genome shotgun (WGS) entry which is preliminary data.</text>
</comment>
<dbReference type="PIRSF" id="PIRSF038971">
    <property type="entry name" value="PhnM"/>
    <property type="match status" value="1"/>
</dbReference>
<dbReference type="PANTHER" id="PTHR43135:SF3">
    <property type="entry name" value="ALPHA-D-RIBOSE 1-METHYLPHOSPHONATE 5-TRIPHOSPHATE DIPHOSPHATASE"/>
    <property type="match status" value="1"/>
</dbReference>
<evidence type="ECO:0000313" key="2">
    <source>
        <dbReference type="EMBL" id="SEJ36198.1"/>
    </source>
</evidence>
<keyword evidence="3" id="KW-1185">Reference proteome</keyword>
<evidence type="ECO:0000259" key="1">
    <source>
        <dbReference type="Pfam" id="PF07969"/>
    </source>
</evidence>
<dbReference type="InterPro" id="IPR013108">
    <property type="entry name" value="Amidohydro_3"/>
</dbReference>
<dbReference type="PANTHER" id="PTHR43135">
    <property type="entry name" value="ALPHA-D-RIBOSE 1-METHYLPHOSPHONATE 5-TRIPHOSPHATE DIPHOSPHATASE"/>
    <property type="match status" value="1"/>
</dbReference>
<name>A0A975W9G7_9RHOB</name>
<accession>A0A975W9G7</accession>